<dbReference type="PANTHER" id="PTHR21240:SF28">
    <property type="entry name" value="ISO-OROTATE DECARBOXYLASE (EUROFUNG)"/>
    <property type="match status" value="1"/>
</dbReference>
<evidence type="ECO:0000313" key="6">
    <source>
        <dbReference type="Proteomes" id="UP001521116"/>
    </source>
</evidence>
<sequence>MPPTIIDVHTHVYPPSYMDLLRSRTTVPYVRNFPDAPDSTRLIILPGEDSPTTPSTSRGRPIGPEYFDISQKIAFMDAHNIAASVISLANPWLDFLDASAAAAAATAINDEVDALCAQHPRRLYFFATLPLSSSAAAVAAEIARLATLPHCRGVIMGTSGCGAGLDDPALDAVWAALEAAQLLVFLHPHYGLPAAVYGPRAAAEYGHVLPLAVGFPVETTIAVARMLLGGVWERAPRLQVLVAHSGGTLPFLAGRIESCVAHDAHLKKEGRLERMRSLWDVLRTNVYLDAVVYSEVGLKAAVEASGRDRLMFGTDHPFFPPLDPGETEWLSVKTNYAAIEKAFGGDVAAADAVLGGNAARILRLDV</sequence>
<dbReference type="PANTHER" id="PTHR21240">
    <property type="entry name" value="2-AMINO-3-CARBOXYLMUCONATE-6-SEMIALDEHYDE DECARBOXYLASE"/>
    <property type="match status" value="1"/>
</dbReference>
<proteinExistence type="inferred from homology"/>
<organism evidence="5 6">
    <name type="scientific">Neofusicoccum ribis</name>
    <dbReference type="NCBI Taxonomy" id="45134"/>
    <lineage>
        <taxon>Eukaryota</taxon>
        <taxon>Fungi</taxon>
        <taxon>Dikarya</taxon>
        <taxon>Ascomycota</taxon>
        <taxon>Pezizomycotina</taxon>
        <taxon>Dothideomycetes</taxon>
        <taxon>Dothideomycetes incertae sedis</taxon>
        <taxon>Botryosphaeriales</taxon>
        <taxon>Botryosphaeriaceae</taxon>
        <taxon>Neofusicoccum</taxon>
    </lineage>
</organism>
<accession>A0ABR3SVI6</accession>
<evidence type="ECO:0000256" key="1">
    <source>
        <dbReference type="ARBA" id="ARBA00022793"/>
    </source>
</evidence>
<comment type="similarity">
    <text evidence="3">Belongs to the metallo-dependent hydrolases superfamily.</text>
</comment>
<comment type="caution">
    <text evidence="5">The sequence shown here is derived from an EMBL/GenBank/DDBJ whole genome shotgun (WGS) entry which is preliminary data.</text>
</comment>
<keyword evidence="1 3" id="KW-0210">Decarboxylase</keyword>
<feature type="domain" description="Amidohydrolase-related" evidence="4">
    <location>
        <begin position="6"/>
        <end position="364"/>
    </location>
</feature>
<dbReference type="Gene3D" id="3.20.20.140">
    <property type="entry name" value="Metal-dependent hydrolases"/>
    <property type="match status" value="1"/>
</dbReference>
<reference evidence="5 6" key="1">
    <citation type="submission" date="2024-02" db="EMBL/GenBank/DDBJ databases">
        <title>De novo assembly and annotation of 12 fungi associated with fruit tree decline syndrome in Ontario, Canada.</title>
        <authorList>
            <person name="Sulman M."/>
            <person name="Ellouze W."/>
            <person name="Ilyukhin E."/>
        </authorList>
    </citation>
    <scope>NUCLEOTIDE SEQUENCE [LARGE SCALE GENOMIC DNA]</scope>
    <source>
        <strain evidence="5 6">M1-105</strain>
    </source>
</reference>
<evidence type="ECO:0000256" key="2">
    <source>
        <dbReference type="ARBA" id="ARBA00023239"/>
    </source>
</evidence>
<dbReference type="Pfam" id="PF04909">
    <property type="entry name" value="Amidohydro_2"/>
    <property type="match status" value="1"/>
</dbReference>
<gene>
    <name evidence="5" type="ORF">SLS56_005017</name>
</gene>
<dbReference type="Proteomes" id="UP001521116">
    <property type="component" value="Unassembled WGS sequence"/>
</dbReference>
<dbReference type="InterPro" id="IPR006680">
    <property type="entry name" value="Amidohydro-rel"/>
</dbReference>
<keyword evidence="2 3" id="KW-0456">Lyase</keyword>
<dbReference type="InterPro" id="IPR032465">
    <property type="entry name" value="ACMSD"/>
</dbReference>
<dbReference type="InterPro" id="IPR032466">
    <property type="entry name" value="Metal_Hydrolase"/>
</dbReference>
<evidence type="ECO:0000259" key="4">
    <source>
        <dbReference type="Pfam" id="PF04909"/>
    </source>
</evidence>
<evidence type="ECO:0000313" key="5">
    <source>
        <dbReference type="EMBL" id="KAL1630343.1"/>
    </source>
</evidence>
<name>A0ABR3SVI6_9PEZI</name>
<dbReference type="SUPFAM" id="SSF51556">
    <property type="entry name" value="Metallo-dependent hydrolases"/>
    <property type="match status" value="1"/>
</dbReference>
<dbReference type="EMBL" id="JAJVDC020000048">
    <property type="protein sequence ID" value="KAL1630343.1"/>
    <property type="molecule type" value="Genomic_DNA"/>
</dbReference>
<keyword evidence="6" id="KW-1185">Reference proteome</keyword>
<protein>
    <recommendedName>
        <fullName evidence="4">Amidohydrolase-related domain-containing protein</fullName>
    </recommendedName>
</protein>
<evidence type="ECO:0000256" key="3">
    <source>
        <dbReference type="RuleBase" id="RU366045"/>
    </source>
</evidence>